<evidence type="ECO:0000313" key="2">
    <source>
        <dbReference type="Proteomes" id="UP000814140"/>
    </source>
</evidence>
<sequence>MTLLFTPEASAVPFPLKVRVVKAFTPFTTAQTLIVDSHHHTLPRQFTIKFADPRFSAPDLHAKGYQSPWSTTHDAAFAAGLRGVKHGATPNFWKRLGGVQRPWANRPFVEDDDLRGGRDGSRRWTTGTGSSTRSTGSFRCTESCARSKAPTSPVPPRARASGICMDSTAGPSLDLPIGADISRADALRVSPRILDALRRIPRPGVLHRDVAARSILLRRATLSPV</sequence>
<dbReference type="EMBL" id="MU277193">
    <property type="protein sequence ID" value="KAI0066350.1"/>
    <property type="molecule type" value="Genomic_DNA"/>
</dbReference>
<protein>
    <submittedName>
        <fullName evidence="1">Uncharacterized protein</fullName>
    </submittedName>
</protein>
<organism evidence="1 2">
    <name type="scientific">Artomyces pyxidatus</name>
    <dbReference type="NCBI Taxonomy" id="48021"/>
    <lineage>
        <taxon>Eukaryota</taxon>
        <taxon>Fungi</taxon>
        <taxon>Dikarya</taxon>
        <taxon>Basidiomycota</taxon>
        <taxon>Agaricomycotina</taxon>
        <taxon>Agaricomycetes</taxon>
        <taxon>Russulales</taxon>
        <taxon>Auriscalpiaceae</taxon>
        <taxon>Artomyces</taxon>
    </lineage>
</organism>
<accession>A0ACB8TCJ3</accession>
<dbReference type="Proteomes" id="UP000814140">
    <property type="component" value="Unassembled WGS sequence"/>
</dbReference>
<reference evidence="1" key="1">
    <citation type="submission" date="2021-03" db="EMBL/GenBank/DDBJ databases">
        <authorList>
            <consortium name="DOE Joint Genome Institute"/>
            <person name="Ahrendt S."/>
            <person name="Looney B.P."/>
            <person name="Miyauchi S."/>
            <person name="Morin E."/>
            <person name="Drula E."/>
            <person name="Courty P.E."/>
            <person name="Chicoki N."/>
            <person name="Fauchery L."/>
            <person name="Kohler A."/>
            <person name="Kuo A."/>
            <person name="Labutti K."/>
            <person name="Pangilinan J."/>
            <person name="Lipzen A."/>
            <person name="Riley R."/>
            <person name="Andreopoulos W."/>
            <person name="He G."/>
            <person name="Johnson J."/>
            <person name="Barry K.W."/>
            <person name="Grigoriev I.V."/>
            <person name="Nagy L."/>
            <person name="Hibbett D."/>
            <person name="Henrissat B."/>
            <person name="Matheny P.B."/>
            <person name="Labbe J."/>
            <person name="Martin F."/>
        </authorList>
    </citation>
    <scope>NUCLEOTIDE SEQUENCE</scope>
    <source>
        <strain evidence="1">HHB10654</strain>
    </source>
</reference>
<name>A0ACB8TCJ3_9AGAM</name>
<comment type="caution">
    <text evidence="1">The sequence shown here is derived from an EMBL/GenBank/DDBJ whole genome shotgun (WGS) entry which is preliminary data.</text>
</comment>
<evidence type="ECO:0000313" key="1">
    <source>
        <dbReference type="EMBL" id="KAI0066350.1"/>
    </source>
</evidence>
<keyword evidence="2" id="KW-1185">Reference proteome</keyword>
<reference evidence="1" key="2">
    <citation type="journal article" date="2022" name="New Phytol.">
        <title>Evolutionary transition to the ectomycorrhizal habit in the genomes of a hyperdiverse lineage of mushroom-forming fungi.</title>
        <authorList>
            <person name="Looney B."/>
            <person name="Miyauchi S."/>
            <person name="Morin E."/>
            <person name="Drula E."/>
            <person name="Courty P.E."/>
            <person name="Kohler A."/>
            <person name="Kuo A."/>
            <person name="LaButti K."/>
            <person name="Pangilinan J."/>
            <person name="Lipzen A."/>
            <person name="Riley R."/>
            <person name="Andreopoulos W."/>
            <person name="He G."/>
            <person name="Johnson J."/>
            <person name="Nolan M."/>
            <person name="Tritt A."/>
            <person name="Barry K.W."/>
            <person name="Grigoriev I.V."/>
            <person name="Nagy L.G."/>
            <person name="Hibbett D."/>
            <person name="Henrissat B."/>
            <person name="Matheny P.B."/>
            <person name="Labbe J."/>
            <person name="Martin F.M."/>
        </authorList>
    </citation>
    <scope>NUCLEOTIDE SEQUENCE</scope>
    <source>
        <strain evidence="1">HHB10654</strain>
    </source>
</reference>
<gene>
    <name evidence="1" type="ORF">BV25DRAFT_1913102</name>
</gene>
<proteinExistence type="predicted"/>